<dbReference type="PANTHER" id="PTHR30093:SF2">
    <property type="entry name" value="TYPE II SECRETION SYSTEM PROTEIN H"/>
    <property type="match status" value="1"/>
</dbReference>
<proteinExistence type="predicted"/>
<dbReference type="InterPro" id="IPR012902">
    <property type="entry name" value="N_methyl_site"/>
</dbReference>
<dbReference type="InterPro" id="IPR011453">
    <property type="entry name" value="DUF1559"/>
</dbReference>
<dbReference type="AlphaFoldDB" id="A0A517YKQ8"/>
<dbReference type="InterPro" id="IPR027558">
    <property type="entry name" value="Pre_pil_HX9DG_C"/>
</dbReference>
<dbReference type="NCBIfam" id="TIGR02532">
    <property type="entry name" value="IV_pilin_GFxxxE"/>
    <property type="match status" value="1"/>
</dbReference>
<accession>A0A517YKQ8</accession>
<reference evidence="2 3" key="1">
    <citation type="submission" date="2019-02" db="EMBL/GenBank/DDBJ databases">
        <title>Deep-cultivation of Planctomycetes and their phenomic and genomic characterization uncovers novel biology.</title>
        <authorList>
            <person name="Wiegand S."/>
            <person name="Jogler M."/>
            <person name="Boedeker C."/>
            <person name="Pinto D."/>
            <person name="Vollmers J."/>
            <person name="Rivas-Marin E."/>
            <person name="Kohn T."/>
            <person name="Peeters S.H."/>
            <person name="Heuer A."/>
            <person name="Rast P."/>
            <person name="Oberbeckmann S."/>
            <person name="Bunk B."/>
            <person name="Jeske O."/>
            <person name="Meyerdierks A."/>
            <person name="Storesund J.E."/>
            <person name="Kallscheuer N."/>
            <person name="Luecker S."/>
            <person name="Lage O.M."/>
            <person name="Pohl T."/>
            <person name="Merkel B.J."/>
            <person name="Hornburger P."/>
            <person name="Mueller R.-W."/>
            <person name="Bruemmer F."/>
            <person name="Labrenz M."/>
            <person name="Spormann A.M."/>
            <person name="Op den Camp H."/>
            <person name="Overmann J."/>
            <person name="Amann R."/>
            <person name="Jetten M.S.M."/>
            <person name="Mascher T."/>
            <person name="Medema M.H."/>
            <person name="Devos D.P."/>
            <person name="Kaster A.-K."/>
            <person name="Ovreas L."/>
            <person name="Rohde M."/>
            <person name="Galperin M.Y."/>
            <person name="Jogler C."/>
        </authorList>
    </citation>
    <scope>NUCLEOTIDE SEQUENCE [LARGE SCALE GENOMIC DNA]</scope>
    <source>
        <strain evidence="2 3">ETA_A8</strain>
    </source>
</reference>
<evidence type="ECO:0000259" key="1">
    <source>
        <dbReference type="Pfam" id="PF07596"/>
    </source>
</evidence>
<protein>
    <recommendedName>
        <fullName evidence="1">DUF1559 domain-containing protein</fullName>
    </recommendedName>
</protein>
<keyword evidence="3" id="KW-1185">Reference proteome</keyword>
<dbReference type="InterPro" id="IPR045584">
    <property type="entry name" value="Pilin-like"/>
</dbReference>
<dbReference type="NCBIfam" id="TIGR04294">
    <property type="entry name" value="pre_pil_HX9DG"/>
    <property type="match status" value="1"/>
</dbReference>
<dbReference type="Gene3D" id="3.30.700.10">
    <property type="entry name" value="Glycoprotein, Type 4 Pilin"/>
    <property type="match status" value="1"/>
</dbReference>
<evidence type="ECO:0000313" key="2">
    <source>
        <dbReference type="EMBL" id="QDU30804.1"/>
    </source>
</evidence>
<sequence length="306" mass="33824">MTFHARRAFTVVELLVVIAIITVLMALLMPAVQAARESARRTTCANHLRQIAVGTLTHNTQWEYFPSAGVHWSDARTKAGNSSPHIAKRQNWGAFYQLLPYIEQEAVHEGADDAKVAATVIKIYFCPTRRKPVALPGIESGLPKGLRGAVDYAGNGGSGRGGKTVFPAAASFNSQDGIIIPRTATGRNFPCKNELISLGMIKDGTSSTLMFAERNYNRKRAGQSSQYDENNGYIGAWDWDTIRWSYHLPAPDRRDTSIYDRRFGSSHFAVLNAAFCDGSVKSLQYNIDLQVFRQLTVRNDGKAPQL</sequence>
<dbReference type="RefSeq" id="WP_145101049.1">
    <property type="nucleotide sequence ID" value="NZ_CP036274.1"/>
</dbReference>
<organism evidence="2 3">
    <name type="scientific">Anatilimnocola aggregata</name>
    <dbReference type="NCBI Taxonomy" id="2528021"/>
    <lineage>
        <taxon>Bacteria</taxon>
        <taxon>Pseudomonadati</taxon>
        <taxon>Planctomycetota</taxon>
        <taxon>Planctomycetia</taxon>
        <taxon>Pirellulales</taxon>
        <taxon>Pirellulaceae</taxon>
        <taxon>Anatilimnocola</taxon>
    </lineage>
</organism>
<name>A0A517YKQ8_9BACT</name>
<dbReference type="SUPFAM" id="SSF54523">
    <property type="entry name" value="Pili subunits"/>
    <property type="match status" value="1"/>
</dbReference>
<feature type="domain" description="DUF1559" evidence="1">
    <location>
        <begin position="33"/>
        <end position="290"/>
    </location>
</feature>
<dbReference type="PANTHER" id="PTHR30093">
    <property type="entry name" value="GENERAL SECRETION PATHWAY PROTEIN G"/>
    <property type="match status" value="1"/>
</dbReference>
<dbReference type="EMBL" id="CP036274">
    <property type="protein sequence ID" value="QDU30804.1"/>
    <property type="molecule type" value="Genomic_DNA"/>
</dbReference>
<dbReference type="Pfam" id="PF07963">
    <property type="entry name" value="N_methyl"/>
    <property type="match status" value="1"/>
</dbReference>
<dbReference type="KEGG" id="aagg:ETAA8_59530"/>
<evidence type="ECO:0000313" key="3">
    <source>
        <dbReference type="Proteomes" id="UP000315017"/>
    </source>
</evidence>
<dbReference type="OrthoDB" id="255848at2"/>
<gene>
    <name evidence="2" type="ORF">ETAA8_59530</name>
</gene>
<dbReference type="Pfam" id="PF07596">
    <property type="entry name" value="SBP_bac_10"/>
    <property type="match status" value="1"/>
</dbReference>
<dbReference type="Proteomes" id="UP000315017">
    <property type="component" value="Chromosome"/>
</dbReference>